<dbReference type="InterPro" id="IPR037914">
    <property type="entry name" value="SpoVT-AbrB_sf"/>
</dbReference>
<gene>
    <name evidence="1" type="ORF">UFOPK2366_00279</name>
</gene>
<accession>A0A6J6NAI5</accession>
<sequence>MPGTSIAKVSHRGQTNLPSELRHRWGIELGGEVGIIDLGDAALVIPGGIQSARRELRRVLRDRYDAGLASIEDSDLADQ</sequence>
<name>A0A6J6NAI5_9ZZZZ</name>
<dbReference type="EMBL" id="CAEZXM010000033">
    <property type="protein sequence ID" value="CAB4682078.1"/>
    <property type="molecule type" value="Genomic_DNA"/>
</dbReference>
<proteinExistence type="predicted"/>
<reference evidence="1" key="1">
    <citation type="submission" date="2020-05" db="EMBL/GenBank/DDBJ databases">
        <authorList>
            <person name="Chiriac C."/>
            <person name="Salcher M."/>
            <person name="Ghai R."/>
            <person name="Kavagutti S V."/>
        </authorList>
    </citation>
    <scope>NUCLEOTIDE SEQUENCE</scope>
</reference>
<evidence type="ECO:0000313" key="1">
    <source>
        <dbReference type="EMBL" id="CAB4682078.1"/>
    </source>
</evidence>
<dbReference type="SUPFAM" id="SSF89447">
    <property type="entry name" value="AbrB/MazE/MraZ-like"/>
    <property type="match status" value="1"/>
</dbReference>
<dbReference type="AlphaFoldDB" id="A0A6J6NAI5"/>
<protein>
    <submittedName>
        <fullName evidence="1">Unannotated protein</fullName>
    </submittedName>
</protein>
<organism evidence="1">
    <name type="scientific">freshwater metagenome</name>
    <dbReference type="NCBI Taxonomy" id="449393"/>
    <lineage>
        <taxon>unclassified sequences</taxon>
        <taxon>metagenomes</taxon>
        <taxon>ecological metagenomes</taxon>
    </lineage>
</organism>